<gene>
    <name evidence="1" type="ORF">SAMEA3649733_04651</name>
</gene>
<dbReference type="EMBL" id="UIXM01000020">
    <property type="protein sequence ID" value="SVS28900.1"/>
    <property type="molecule type" value="Genomic_DNA"/>
</dbReference>
<proteinExistence type="predicted"/>
<dbReference type="Proteomes" id="UP000259497">
    <property type="component" value="Unassembled WGS sequence"/>
</dbReference>
<evidence type="ECO:0000313" key="2">
    <source>
        <dbReference type="Proteomes" id="UP000259497"/>
    </source>
</evidence>
<comment type="caution">
    <text evidence="1">The sequence shown here is derived from an EMBL/GenBank/DDBJ whole genome shotgun (WGS) entry which is preliminary data.</text>
</comment>
<protein>
    <submittedName>
        <fullName evidence="1">Uncharacterized protein</fullName>
    </submittedName>
</protein>
<name>A0ABD7NTU2_KLEPN</name>
<accession>A0ABD7NTU2</accession>
<organism evidence="1 2">
    <name type="scientific">Klebsiella pneumoniae</name>
    <dbReference type="NCBI Taxonomy" id="573"/>
    <lineage>
        <taxon>Bacteria</taxon>
        <taxon>Pseudomonadati</taxon>
        <taxon>Pseudomonadota</taxon>
        <taxon>Gammaproteobacteria</taxon>
        <taxon>Enterobacterales</taxon>
        <taxon>Enterobacteriaceae</taxon>
        <taxon>Klebsiella/Raoultella group</taxon>
        <taxon>Klebsiella</taxon>
        <taxon>Klebsiella pneumoniae complex</taxon>
    </lineage>
</organism>
<sequence length="36" mass="4267">MNGDKLCGFYYMRFILVYLDEMPFNAMGFSLFKCNS</sequence>
<dbReference type="AlphaFoldDB" id="A0ABD7NTU2"/>
<evidence type="ECO:0000313" key="1">
    <source>
        <dbReference type="EMBL" id="SVS28900.1"/>
    </source>
</evidence>
<reference evidence="1 2" key="1">
    <citation type="submission" date="2018-08" db="EMBL/GenBank/DDBJ databases">
        <authorList>
            <consortium name="Pathogen Informatics"/>
        </authorList>
    </citation>
    <scope>NUCLEOTIDE SEQUENCE [LARGE SCALE GENOMIC DNA]</scope>
    <source>
        <strain evidence="1 2">EuSCAPE_GR114</strain>
    </source>
</reference>